<dbReference type="InterPro" id="IPR051447">
    <property type="entry name" value="Lipoprotein-release_system"/>
</dbReference>
<reference evidence="9 10" key="1">
    <citation type="submission" date="2018-11" db="EMBL/GenBank/DDBJ databases">
        <title>Flavobacterium sp. nov., YIM 102701-2 draft genome.</title>
        <authorList>
            <person name="Li G."/>
            <person name="Jiang Y."/>
        </authorList>
    </citation>
    <scope>NUCLEOTIDE SEQUENCE [LARGE SCALE GENOMIC DNA]</scope>
    <source>
        <strain evidence="9 10">YIM 102701-2</strain>
    </source>
</reference>
<dbReference type="PANTHER" id="PTHR30489:SF0">
    <property type="entry name" value="LIPOPROTEIN-RELEASING SYSTEM TRANSMEMBRANE PROTEIN LOLE"/>
    <property type="match status" value="1"/>
</dbReference>
<keyword evidence="5 7" id="KW-1133">Transmembrane helix</keyword>
<evidence type="ECO:0000256" key="1">
    <source>
        <dbReference type="ARBA" id="ARBA00004651"/>
    </source>
</evidence>
<dbReference type="RefSeq" id="WP_125018298.1">
    <property type="nucleotide sequence ID" value="NZ_RQVQ01000009.1"/>
</dbReference>
<dbReference type="PANTHER" id="PTHR30489">
    <property type="entry name" value="LIPOPROTEIN-RELEASING SYSTEM TRANSMEMBRANE PROTEIN LOLE"/>
    <property type="match status" value="1"/>
</dbReference>
<gene>
    <name evidence="9" type="ORF">EG240_05525</name>
</gene>
<proteinExistence type="inferred from homology"/>
<dbReference type="InterPro" id="IPR003838">
    <property type="entry name" value="ABC3_permease_C"/>
</dbReference>
<feature type="transmembrane region" description="Helical" evidence="7">
    <location>
        <begin position="274"/>
        <end position="300"/>
    </location>
</feature>
<keyword evidence="6 7" id="KW-0472">Membrane</keyword>
<feature type="transmembrane region" description="Helical" evidence="7">
    <location>
        <begin position="27"/>
        <end position="49"/>
    </location>
</feature>
<protein>
    <submittedName>
        <fullName evidence="9">ABC transporter permease</fullName>
    </submittedName>
</protein>
<feature type="transmembrane region" description="Helical" evidence="7">
    <location>
        <begin position="321"/>
        <end position="349"/>
    </location>
</feature>
<organism evidence="9 10">
    <name type="scientific">Paenimyroides tangerinum</name>
    <dbReference type="NCBI Taxonomy" id="2488728"/>
    <lineage>
        <taxon>Bacteria</taxon>
        <taxon>Pseudomonadati</taxon>
        <taxon>Bacteroidota</taxon>
        <taxon>Flavobacteriia</taxon>
        <taxon>Flavobacteriales</taxon>
        <taxon>Flavobacteriaceae</taxon>
        <taxon>Paenimyroides</taxon>
    </lineage>
</organism>
<evidence type="ECO:0000313" key="9">
    <source>
        <dbReference type="EMBL" id="RRJ91661.1"/>
    </source>
</evidence>
<evidence type="ECO:0000259" key="8">
    <source>
        <dbReference type="Pfam" id="PF02687"/>
    </source>
</evidence>
<evidence type="ECO:0000256" key="7">
    <source>
        <dbReference type="SAM" id="Phobius"/>
    </source>
</evidence>
<keyword evidence="4 7" id="KW-0812">Transmembrane</keyword>
<feature type="domain" description="ABC3 transporter permease C-terminal" evidence="8">
    <location>
        <begin position="278"/>
        <end position="398"/>
    </location>
</feature>
<keyword evidence="3" id="KW-1003">Cell membrane</keyword>
<dbReference type="Pfam" id="PF02687">
    <property type="entry name" value="FtsX"/>
    <property type="match status" value="1"/>
</dbReference>
<name>A0A3P3W941_9FLAO</name>
<dbReference type="AlphaFoldDB" id="A0A3P3W941"/>
<sequence length="401" mass="45346">MNVPFYIAKRYAFSKSKTKAINTITKISTIGILVSSMALFVVLSVFSGLKTFNLSFTNEIDPDLVIEPVHGKSISVTENEIQKLNNLKEILAYSFVVEERVVFNYGEKQLVANIKGIDSLYNKVTNIDKHILYGDWLLPNTNQVVLGQIISNNLSVGTYTDEHFLEVLAMKPGEGAFDSPEDAYNKFTLYPSGIYSLQNSDIDGKYIYADIHLAQELLEWNKNQFSKIEFKVANEFSENQAKKALVGIFGDKYQIKNRSELNDSLHKMLQTESIAIYLIFTLVIIVTLFSLAGALIMMILEKKENLKTLNDIGISIRNLKRIFLFQGMILSTFGAILGLLLGLGIVFLQYKFQFITISEQVPYPVEINFSNAIIVFLTIFILAFFASLLASTRINKKYLYT</sequence>
<keyword evidence="10" id="KW-1185">Reference proteome</keyword>
<comment type="caution">
    <text evidence="9">The sequence shown here is derived from an EMBL/GenBank/DDBJ whole genome shotgun (WGS) entry which is preliminary data.</text>
</comment>
<feature type="transmembrane region" description="Helical" evidence="7">
    <location>
        <begin position="369"/>
        <end position="390"/>
    </location>
</feature>
<dbReference type="GO" id="GO:0044874">
    <property type="term" value="P:lipoprotein localization to outer membrane"/>
    <property type="evidence" value="ECO:0007669"/>
    <property type="project" value="TreeGrafter"/>
</dbReference>
<dbReference type="OrthoDB" id="1522724at2"/>
<accession>A0A3P3W941</accession>
<evidence type="ECO:0000256" key="6">
    <source>
        <dbReference type="ARBA" id="ARBA00023136"/>
    </source>
</evidence>
<comment type="similarity">
    <text evidence="2">Belongs to the ABC-4 integral membrane protein family. LolC/E subfamily.</text>
</comment>
<evidence type="ECO:0000256" key="3">
    <source>
        <dbReference type="ARBA" id="ARBA00022475"/>
    </source>
</evidence>
<evidence type="ECO:0000256" key="2">
    <source>
        <dbReference type="ARBA" id="ARBA00005236"/>
    </source>
</evidence>
<dbReference type="Proteomes" id="UP000275719">
    <property type="component" value="Unassembled WGS sequence"/>
</dbReference>
<dbReference type="EMBL" id="RQVQ01000009">
    <property type="protein sequence ID" value="RRJ91661.1"/>
    <property type="molecule type" value="Genomic_DNA"/>
</dbReference>
<evidence type="ECO:0000313" key="10">
    <source>
        <dbReference type="Proteomes" id="UP000275719"/>
    </source>
</evidence>
<evidence type="ECO:0000256" key="5">
    <source>
        <dbReference type="ARBA" id="ARBA00022989"/>
    </source>
</evidence>
<comment type="subcellular location">
    <subcellularLocation>
        <location evidence="1">Cell membrane</location>
        <topology evidence="1">Multi-pass membrane protein</topology>
    </subcellularLocation>
</comment>
<dbReference type="GO" id="GO:0098797">
    <property type="term" value="C:plasma membrane protein complex"/>
    <property type="evidence" value="ECO:0007669"/>
    <property type="project" value="TreeGrafter"/>
</dbReference>
<evidence type="ECO:0000256" key="4">
    <source>
        <dbReference type="ARBA" id="ARBA00022692"/>
    </source>
</evidence>